<feature type="region of interest" description="Disordered" evidence="1">
    <location>
        <begin position="290"/>
        <end position="338"/>
    </location>
</feature>
<dbReference type="EMBL" id="GECZ01024292">
    <property type="protein sequence ID" value="JAS45477.1"/>
    <property type="molecule type" value="Transcribed_RNA"/>
</dbReference>
<feature type="region of interest" description="Disordered" evidence="1">
    <location>
        <begin position="165"/>
        <end position="190"/>
    </location>
</feature>
<gene>
    <name evidence="2" type="ORF">g.38300</name>
</gene>
<evidence type="ECO:0000313" key="2">
    <source>
        <dbReference type="EMBL" id="JAS45477.1"/>
    </source>
</evidence>
<accession>A0A1B6F5M0</accession>
<feature type="compositionally biased region" description="Low complexity" evidence="1">
    <location>
        <begin position="93"/>
        <end position="108"/>
    </location>
</feature>
<protein>
    <submittedName>
        <fullName evidence="2">Uncharacterized protein</fullName>
    </submittedName>
</protein>
<feature type="compositionally biased region" description="Polar residues" evidence="1">
    <location>
        <begin position="290"/>
        <end position="306"/>
    </location>
</feature>
<feature type="compositionally biased region" description="Pro residues" evidence="1">
    <location>
        <begin position="312"/>
        <end position="329"/>
    </location>
</feature>
<feature type="region of interest" description="Disordered" evidence="1">
    <location>
        <begin position="1"/>
        <end position="139"/>
    </location>
</feature>
<reference evidence="2" key="1">
    <citation type="submission" date="2015-11" db="EMBL/GenBank/DDBJ databases">
        <title>De novo transcriptome assembly of four potential Pierce s Disease insect vectors from Arizona vineyards.</title>
        <authorList>
            <person name="Tassone E.E."/>
        </authorList>
    </citation>
    <scope>NUCLEOTIDE SEQUENCE</scope>
</reference>
<evidence type="ECO:0000256" key="1">
    <source>
        <dbReference type="SAM" id="MobiDB-lite"/>
    </source>
</evidence>
<feature type="compositionally biased region" description="Polar residues" evidence="1">
    <location>
        <begin position="167"/>
        <end position="183"/>
    </location>
</feature>
<proteinExistence type="predicted"/>
<feature type="compositionally biased region" description="Basic and acidic residues" evidence="1">
    <location>
        <begin position="1"/>
        <end position="14"/>
    </location>
</feature>
<feature type="non-terminal residue" evidence="2">
    <location>
        <position position="1"/>
    </location>
</feature>
<organism evidence="2">
    <name type="scientific">Cuerna arida</name>
    <dbReference type="NCBI Taxonomy" id="1464854"/>
    <lineage>
        <taxon>Eukaryota</taxon>
        <taxon>Metazoa</taxon>
        <taxon>Ecdysozoa</taxon>
        <taxon>Arthropoda</taxon>
        <taxon>Hexapoda</taxon>
        <taxon>Insecta</taxon>
        <taxon>Pterygota</taxon>
        <taxon>Neoptera</taxon>
        <taxon>Paraneoptera</taxon>
        <taxon>Hemiptera</taxon>
        <taxon>Auchenorrhyncha</taxon>
        <taxon>Membracoidea</taxon>
        <taxon>Cicadellidae</taxon>
        <taxon>Cicadellinae</taxon>
        <taxon>Proconiini</taxon>
        <taxon>Cuerna</taxon>
    </lineage>
</organism>
<feature type="compositionally biased region" description="Basic residues" evidence="1">
    <location>
        <begin position="67"/>
        <end position="78"/>
    </location>
</feature>
<sequence>TTDSSHDDGDKEVEVTMACDTAAKGQRNRGKNTEAKKSPPAAAERNGGSASSLELEWEDDEREVLTKKSHNTRSRKPNNKSGKSSENGQSGLNNRNKNSNSTNKQNNTRTKEKQMLTQKRSTDKLPSLPKPVVYEAPPPPLGLWDESRASFSDVVARSDATKHAVDTPTNLHSLPSPQTTATPPTLLGPIGSKKTYPSVWSRWGEPSELVTAPPCPTSAPATATASSFFMDSGPVSVMQNSGYDAGWAEPNLILKMLQAEEQRRMEAEEFQRRPVYQDTWTPWEPICSGATTTAGSVPTPTPSSLWGNDVWAPPPPDTWAPPGLTPRPPPRLDDPSNAELDIGLVYDPFQSLSNIWAPQIPNFWKPPTTSNN</sequence>
<dbReference type="AlphaFoldDB" id="A0A1B6F5M0"/>
<feature type="compositionally biased region" description="Polar residues" evidence="1">
    <location>
        <begin position="79"/>
        <end position="92"/>
    </location>
</feature>
<name>A0A1B6F5M0_9HEMI</name>